<dbReference type="Proteomes" id="UP000557749">
    <property type="component" value="Unassembled WGS sequence"/>
</dbReference>
<dbReference type="FunFam" id="3.40.630.10:FF:000010">
    <property type="entry name" value="Succinyl-diaminopimelate desuccinylase"/>
    <property type="match status" value="1"/>
</dbReference>
<evidence type="ECO:0000256" key="6">
    <source>
        <dbReference type="ARBA" id="ARBA00022391"/>
    </source>
</evidence>
<feature type="binding site" evidence="16">
    <location>
        <position position="348"/>
    </location>
    <ligand>
        <name>Zn(2+)</name>
        <dbReference type="ChEBI" id="CHEBI:29105"/>
        <label>2</label>
    </ligand>
</feature>
<evidence type="ECO:0000256" key="9">
    <source>
        <dbReference type="ARBA" id="ARBA00022801"/>
    </source>
</evidence>
<dbReference type="PANTHER" id="PTHR43808">
    <property type="entry name" value="ACETYLORNITHINE DEACETYLASE"/>
    <property type="match status" value="1"/>
</dbReference>
<keyword evidence="11 16" id="KW-0220">Diaminopimelate biosynthesis</keyword>
<dbReference type="InterPro" id="IPR005941">
    <property type="entry name" value="DapE_proteobac"/>
</dbReference>
<feature type="binding site" evidence="16">
    <location>
        <position position="99"/>
    </location>
    <ligand>
        <name>Zn(2+)</name>
        <dbReference type="ChEBI" id="CHEBI:29105"/>
        <label>2</label>
    </ligand>
</feature>
<gene>
    <name evidence="16 18" type="primary">dapE</name>
    <name evidence="18" type="ORF">H2Y57_04130</name>
</gene>
<dbReference type="GO" id="GO:0008270">
    <property type="term" value="F:zinc ion binding"/>
    <property type="evidence" value="ECO:0007669"/>
    <property type="project" value="UniProtKB-UniRule"/>
</dbReference>
<evidence type="ECO:0000256" key="1">
    <source>
        <dbReference type="ARBA" id="ARBA00001941"/>
    </source>
</evidence>
<feature type="active site" evidence="16">
    <location>
        <position position="68"/>
    </location>
</feature>
<dbReference type="SUPFAM" id="SSF55031">
    <property type="entry name" value="Bacterial exopeptidase dimerisation domain"/>
    <property type="match status" value="1"/>
</dbReference>
<accession>A0AAW3STF1</accession>
<dbReference type="Gene3D" id="3.40.630.10">
    <property type="entry name" value="Zn peptidases"/>
    <property type="match status" value="2"/>
</dbReference>
<protein>
    <recommendedName>
        <fullName evidence="6 16">Succinyl-diaminopimelate desuccinylase</fullName>
        <shortName evidence="16">SDAP desuccinylase</shortName>
        <ecNumber evidence="5 16">3.5.1.18</ecNumber>
    </recommendedName>
    <alternativeName>
        <fullName evidence="14 16">N-succinyl-LL-2,6-diaminoheptanedioate amidohydrolase</fullName>
    </alternativeName>
</protein>
<dbReference type="InterPro" id="IPR001261">
    <property type="entry name" value="ArgE/DapE_CS"/>
</dbReference>
<dbReference type="RefSeq" id="WP_181844540.1">
    <property type="nucleotide sequence ID" value="NZ_JACERJ010000001.1"/>
</dbReference>
<dbReference type="Pfam" id="PF01546">
    <property type="entry name" value="Peptidase_M20"/>
    <property type="match status" value="1"/>
</dbReference>
<proteinExistence type="inferred from homology"/>
<dbReference type="NCBIfam" id="NF009557">
    <property type="entry name" value="PRK13009.1"/>
    <property type="match status" value="1"/>
</dbReference>
<evidence type="ECO:0000256" key="5">
    <source>
        <dbReference type="ARBA" id="ARBA00011921"/>
    </source>
</evidence>
<sequence>MSCPVIELAQQLIKRPSLSPNDEGCQALMIERLTAMGFTVEAMDFGDTQNFWAWRGTGKTLAFAGHTDVVPSGDESQWQHPPFEPIIRDGMLYGRGAADMKGSLAAMVIAAERFVTAHPNHQGRLAFLITSDEEASAVNGTVKVVEALMARNERLDYCLVGEPSSTHVVGDVVKNGRRGSITANLRVHGVQGHVAYPHLADNPVHRAAPALNELIATEWDRGNDFFPPTTMQIANIQAGTGSNNVIPGELFVQFNFRFSTELTDVLIQQRVAELLDRHQLNYTIDWKLSGQPFLTARGELVDAVVNAVKHYNEVTPELLTNGGTSDGRFIARMGAQVVELGPVNATIHKVDECVSAADLQLLSRMYQRIMEQLIA</sequence>
<dbReference type="Pfam" id="PF07687">
    <property type="entry name" value="M20_dimer"/>
    <property type="match status" value="1"/>
</dbReference>
<evidence type="ECO:0000256" key="12">
    <source>
        <dbReference type="ARBA" id="ARBA00023154"/>
    </source>
</evidence>
<dbReference type="PANTHER" id="PTHR43808:SF31">
    <property type="entry name" value="N-ACETYL-L-CITRULLINE DEACETYLASE"/>
    <property type="match status" value="1"/>
</dbReference>
<evidence type="ECO:0000256" key="10">
    <source>
        <dbReference type="ARBA" id="ARBA00022833"/>
    </source>
</evidence>
<evidence type="ECO:0000256" key="4">
    <source>
        <dbReference type="ARBA" id="ARBA00011738"/>
    </source>
</evidence>
<comment type="cofactor">
    <cofactor evidence="16">
        <name>Zn(2+)</name>
        <dbReference type="ChEBI" id="CHEBI:29105"/>
    </cofactor>
    <cofactor evidence="16">
        <name>Co(2+)</name>
        <dbReference type="ChEBI" id="CHEBI:48828"/>
    </cofactor>
    <text evidence="16">Binds 2 Zn(2+) or Co(2+) ions per subunit.</text>
</comment>
<keyword evidence="13 16" id="KW-0170">Cobalt</keyword>
<keyword evidence="7 16" id="KW-0028">Amino-acid biosynthesis</keyword>
<dbReference type="FunFam" id="3.30.70.360:FF:000011">
    <property type="entry name" value="Succinyl-diaminopimelate desuccinylase"/>
    <property type="match status" value="1"/>
</dbReference>
<evidence type="ECO:0000256" key="2">
    <source>
        <dbReference type="ARBA" id="ARBA00005130"/>
    </source>
</evidence>
<dbReference type="GO" id="GO:0019877">
    <property type="term" value="P:diaminopimelate biosynthetic process"/>
    <property type="evidence" value="ECO:0007669"/>
    <property type="project" value="UniProtKB-UniRule"/>
</dbReference>
<dbReference type="CDD" id="cd03891">
    <property type="entry name" value="M20_DapE_proteobac"/>
    <property type="match status" value="1"/>
</dbReference>
<evidence type="ECO:0000313" key="19">
    <source>
        <dbReference type="Proteomes" id="UP000557749"/>
    </source>
</evidence>
<evidence type="ECO:0000313" key="18">
    <source>
        <dbReference type="EMBL" id="MBA5202880.1"/>
    </source>
</evidence>
<dbReference type="EMBL" id="JACERJ010000001">
    <property type="protein sequence ID" value="MBA5202880.1"/>
    <property type="molecule type" value="Genomic_DNA"/>
</dbReference>
<feature type="binding site" evidence="16">
    <location>
        <position position="99"/>
    </location>
    <ligand>
        <name>Zn(2+)</name>
        <dbReference type="ChEBI" id="CHEBI:29105"/>
        <label>1</label>
    </ligand>
</feature>
<dbReference type="GO" id="GO:0050897">
    <property type="term" value="F:cobalt ion binding"/>
    <property type="evidence" value="ECO:0007669"/>
    <property type="project" value="UniProtKB-UniRule"/>
</dbReference>
<comment type="subunit">
    <text evidence="4 16">Homodimer.</text>
</comment>
<dbReference type="FunFam" id="3.40.630.10:FF:000005">
    <property type="entry name" value="Succinyl-diaminopimelate desuccinylase"/>
    <property type="match status" value="1"/>
</dbReference>
<dbReference type="InterPro" id="IPR011650">
    <property type="entry name" value="Peptidase_M20_dimer"/>
</dbReference>
<evidence type="ECO:0000259" key="17">
    <source>
        <dbReference type="Pfam" id="PF07687"/>
    </source>
</evidence>
<comment type="pathway">
    <text evidence="2 16">Amino-acid biosynthesis; L-lysine biosynthesis via DAP pathway; LL-2,6-diaminopimelate from (S)-tetrahydrodipicolinate (succinylase route): step 3/3.</text>
</comment>
<feature type="active site" description="Proton acceptor" evidence="16">
    <location>
        <position position="133"/>
    </location>
</feature>
<comment type="function">
    <text evidence="16">Catalyzes the hydrolysis of N-succinyl-L,L-diaminopimelic acid (SDAP), forming succinate and LL-2,6-diaminopimelate (DAP), an intermediate involved in the bacterial biosynthesis of lysine and meso-diaminopimelic acid, an essential component of bacterial cell walls.</text>
</comment>
<comment type="caution">
    <text evidence="18">The sequence shown here is derived from an EMBL/GenBank/DDBJ whole genome shotgun (WGS) entry which is preliminary data.</text>
</comment>
<evidence type="ECO:0000256" key="3">
    <source>
        <dbReference type="ARBA" id="ARBA00006746"/>
    </source>
</evidence>
<comment type="similarity">
    <text evidence="3 16">Belongs to the peptidase M20A family. DapE subfamily.</text>
</comment>
<feature type="domain" description="Peptidase M20 dimerisation" evidence="17">
    <location>
        <begin position="175"/>
        <end position="282"/>
    </location>
</feature>
<feature type="binding site" evidence="16">
    <location>
        <position position="134"/>
    </location>
    <ligand>
        <name>Zn(2+)</name>
        <dbReference type="ChEBI" id="CHEBI:29105"/>
        <label>2</label>
    </ligand>
</feature>
<keyword evidence="8 16" id="KW-0479">Metal-binding</keyword>
<dbReference type="InterPro" id="IPR036264">
    <property type="entry name" value="Bact_exopeptidase_dim_dom"/>
</dbReference>
<evidence type="ECO:0000256" key="8">
    <source>
        <dbReference type="ARBA" id="ARBA00022723"/>
    </source>
</evidence>
<evidence type="ECO:0000256" key="13">
    <source>
        <dbReference type="ARBA" id="ARBA00023285"/>
    </source>
</evidence>
<dbReference type="PROSITE" id="PS00758">
    <property type="entry name" value="ARGE_DAPE_CPG2_1"/>
    <property type="match status" value="1"/>
</dbReference>
<dbReference type="InterPro" id="IPR002933">
    <property type="entry name" value="Peptidase_M20"/>
</dbReference>
<evidence type="ECO:0000256" key="14">
    <source>
        <dbReference type="ARBA" id="ARBA00031891"/>
    </source>
</evidence>
<feature type="binding site" evidence="16">
    <location>
        <position position="66"/>
    </location>
    <ligand>
        <name>Zn(2+)</name>
        <dbReference type="ChEBI" id="CHEBI:29105"/>
        <label>1</label>
    </ligand>
</feature>
<comment type="catalytic activity">
    <reaction evidence="15 16">
        <text>N-succinyl-(2S,6S)-2,6-diaminopimelate + H2O = (2S,6S)-2,6-diaminopimelate + succinate</text>
        <dbReference type="Rhea" id="RHEA:22608"/>
        <dbReference type="ChEBI" id="CHEBI:15377"/>
        <dbReference type="ChEBI" id="CHEBI:30031"/>
        <dbReference type="ChEBI" id="CHEBI:57609"/>
        <dbReference type="ChEBI" id="CHEBI:58087"/>
        <dbReference type="EC" id="3.5.1.18"/>
    </reaction>
</comment>
<evidence type="ECO:0000256" key="7">
    <source>
        <dbReference type="ARBA" id="ARBA00022605"/>
    </source>
</evidence>
<dbReference type="HAMAP" id="MF_01690">
    <property type="entry name" value="DapE"/>
    <property type="match status" value="1"/>
</dbReference>
<keyword evidence="12 16" id="KW-0457">Lysine biosynthesis</keyword>
<dbReference type="PROSITE" id="PS00759">
    <property type="entry name" value="ARGE_DAPE_CPG2_2"/>
    <property type="match status" value="1"/>
</dbReference>
<keyword evidence="10 16" id="KW-0862">Zinc</keyword>
<comment type="cofactor">
    <cofactor evidence="1">
        <name>Co(2+)</name>
        <dbReference type="ChEBI" id="CHEBI:48828"/>
    </cofactor>
</comment>
<evidence type="ECO:0000256" key="15">
    <source>
        <dbReference type="ARBA" id="ARBA00051301"/>
    </source>
</evidence>
<feature type="binding site" evidence="16">
    <location>
        <position position="162"/>
    </location>
    <ligand>
        <name>Zn(2+)</name>
        <dbReference type="ChEBI" id="CHEBI:29105"/>
        <label>1</label>
    </ligand>
</feature>
<reference evidence="18 19" key="1">
    <citation type="submission" date="2020-07" db="EMBL/GenBank/DDBJ databases">
        <title>Characterization of Pectobacterium aroidearum strains causing soft rot on Amorphophallus konjac.</title>
        <authorList>
            <person name="Xie H."/>
        </authorList>
    </citation>
    <scope>NUCLEOTIDE SEQUENCE [LARGE SCALE GENOMIC DNA]</scope>
    <source>
        <strain evidence="18 19">MY7</strain>
    </source>
</reference>
<dbReference type="GO" id="GO:0008777">
    <property type="term" value="F:acetylornithine deacetylase activity"/>
    <property type="evidence" value="ECO:0007669"/>
    <property type="project" value="TreeGrafter"/>
</dbReference>
<dbReference type="EC" id="3.5.1.18" evidence="5 16"/>
<evidence type="ECO:0000256" key="16">
    <source>
        <dbReference type="HAMAP-Rule" id="MF_01690"/>
    </source>
</evidence>
<keyword evidence="9 16" id="KW-0378">Hydrolase</keyword>
<dbReference type="SUPFAM" id="SSF53187">
    <property type="entry name" value="Zn-dependent exopeptidases"/>
    <property type="match status" value="1"/>
</dbReference>
<dbReference type="GO" id="GO:0009014">
    <property type="term" value="F:succinyl-diaminopimelate desuccinylase activity"/>
    <property type="evidence" value="ECO:0007669"/>
    <property type="project" value="UniProtKB-UniRule"/>
</dbReference>
<dbReference type="NCBIfam" id="TIGR01246">
    <property type="entry name" value="dapE_proteo"/>
    <property type="match status" value="1"/>
</dbReference>
<organism evidence="18 19">
    <name type="scientific">Pectobacterium aroidearum</name>
    <dbReference type="NCBI Taxonomy" id="1201031"/>
    <lineage>
        <taxon>Bacteria</taxon>
        <taxon>Pseudomonadati</taxon>
        <taxon>Pseudomonadota</taxon>
        <taxon>Gammaproteobacteria</taxon>
        <taxon>Enterobacterales</taxon>
        <taxon>Pectobacteriaceae</taxon>
        <taxon>Pectobacterium</taxon>
    </lineage>
</organism>
<dbReference type="GO" id="GO:0006526">
    <property type="term" value="P:L-arginine biosynthetic process"/>
    <property type="evidence" value="ECO:0007669"/>
    <property type="project" value="TreeGrafter"/>
</dbReference>
<evidence type="ECO:0000256" key="11">
    <source>
        <dbReference type="ARBA" id="ARBA00022915"/>
    </source>
</evidence>
<dbReference type="GO" id="GO:0009089">
    <property type="term" value="P:lysine biosynthetic process via diaminopimelate"/>
    <property type="evidence" value="ECO:0007669"/>
    <property type="project" value="UniProtKB-UniRule"/>
</dbReference>
<name>A0AAW3STF1_9GAMM</name>
<dbReference type="AlphaFoldDB" id="A0AAW3STF1"/>
<dbReference type="InterPro" id="IPR050072">
    <property type="entry name" value="Peptidase_M20A"/>
</dbReference>